<dbReference type="SUPFAM" id="SSF140566">
    <property type="entry name" value="FlgN-like"/>
    <property type="match status" value="1"/>
</dbReference>
<dbReference type="Gene3D" id="1.20.58.300">
    <property type="entry name" value="FlgN-like"/>
    <property type="match status" value="1"/>
</dbReference>
<reference evidence="3 4" key="1">
    <citation type="submission" date="2016-10" db="EMBL/GenBank/DDBJ databases">
        <authorList>
            <person name="de Groot N.N."/>
        </authorList>
    </citation>
    <scope>NUCLEOTIDE SEQUENCE [LARGE SCALE GENOMIC DNA]</scope>
    <source>
        <strain evidence="3 4">DSM 21771</strain>
    </source>
</reference>
<evidence type="ECO:0000313" key="3">
    <source>
        <dbReference type="EMBL" id="SDI45078.1"/>
    </source>
</evidence>
<keyword evidence="2" id="KW-0175">Coiled coil</keyword>
<dbReference type="AlphaFoldDB" id="A0A1G8KNT9"/>
<gene>
    <name evidence="3" type="ORF">SAMN04488123_102218</name>
</gene>
<evidence type="ECO:0000256" key="1">
    <source>
        <dbReference type="ARBA" id="ARBA00022795"/>
    </source>
</evidence>
<organism evidence="3 4">
    <name type="scientific">Natribacillus halophilus</name>
    <dbReference type="NCBI Taxonomy" id="549003"/>
    <lineage>
        <taxon>Bacteria</taxon>
        <taxon>Bacillati</taxon>
        <taxon>Bacillota</taxon>
        <taxon>Bacilli</taxon>
        <taxon>Bacillales</taxon>
        <taxon>Bacillaceae</taxon>
        <taxon>Natribacillus</taxon>
    </lineage>
</organism>
<accession>A0A1G8KNT9</accession>
<proteinExistence type="predicted"/>
<dbReference type="Proteomes" id="UP000198853">
    <property type="component" value="Unassembled WGS sequence"/>
</dbReference>
<name>A0A1G8KNT9_9BACI</name>
<dbReference type="RefSeq" id="WP_176764578.1">
    <property type="nucleotide sequence ID" value="NZ_FNEN01000002.1"/>
</dbReference>
<dbReference type="Pfam" id="PF05130">
    <property type="entry name" value="FlgN"/>
    <property type="match status" value="1"/>
</dbReference>
<dbReference type="InterPro" id="IPR036679">
    <property type="entry name" value="FlgN-like_sf"/>
</dbReference>
<dbReference type="InterPro" id="IPR007809">
    <property type="entry name" value="FlgN-like"/>
</dbReference>
<dbReference type="EMBL" id="FNEN01000002">
    <property type="protein sequence ID" value="SDI45078.1"/>
    <property type="molecule type" value="Genomic_DNA"/>
</dbReference>
<protein>
    <submittedName>
        <fullName evidence="3">FlgN protein</fullName>
    </submittedName>
</protein>
<evidence type="ECO:0000313" key="4">
    <source>
        <dbReference type="Proteomes" id="UP000198853"/>
    </source>
</evidence>
<feature type="coiled-coil region" evidence="2">
    <location>
        <begin position="94"/>
        <end position="121"/>
    </location>
</feature>
<keyword evidence="4" id="KW-1185">Reference proteome</keyword>
<evidence type="ECO:0000256" key="2">
    <source>
        <dbReference type="SAM" id="Coils"/>
    </source>
</evidence>
<dbReference type="GO" id="GO:0044780">
    <property type="term" value="P:bacterial-type flagellum assembly"/>
    <property type="evidence" value="ECO:0007669"/>
    <property type="project" value="InterPro"/>
</dbReference>
<sequence length="167" mass="19334">MSEIAGLKEVIERLRQHHEYLLTLAGQKMTAIGKADRQALEEIVRFEQEERRVLRQLEAERMSIVSALIERYCPHLERNAPIAEWLPYLPEQERRDIEGARENLQTRLNDLRAKNELNQQLLEDGLVIVRATLDALQREEGFITYTSAADAKVSNGYERYSAIDSRA</sequence>
<keyword evidence="1" id="KW-1005">Bacterial flagellum biogenesis</keyword>